<evidence type="ECO:0000256" key="2">
    <source>
        <dbReference type="SAM" id="SignalP"/>
    </source>
</evidence>
<evidence type="ECO:0000313" key="3">
    <source>
        <dbReference type="EMBL" id="RIQ35936.1"/>
    </source>
</evidence>
<dbReference type="RefSeq" id="WP_119658336.1">
    <property type="nucleotide sequence ID" value="NZ_QUAL01000018.1"/>
</dbReference>
<dbReference type="AlphaFoldDB" id="A0A418KXY9"/>
<feature type="chain" id="PRO_5038429047" evidence="2">
    <location>
        <begin position="26"/>
        <end position="390"/>
    </location>
</feature>
<dbReference type="EMBL" id="QUAL01000018">
    <property type="protein sequence ID" value="RIQ35936.1"/>
    <property type="molecule type" value="Genomic_DNA"/>
</dbReference>
<dbReference type="OrthoDB" id="3403621at2"/>
<sequence>MTNWRARARLLAFACVAGLALTGCGDEDGSGGQNDGTNGDSADQASGDGEELSPLEEYMGENSGFTGGGRMTVAISSGDLSEEERQKMRQVEELVATCMEEAGFEYIPVDPFGGDTEDDPFADAFALPPEEFAREYGYGMTTLMNPDKAGEDEVTDPNQEIRDGLSEAALEAYNRALWGDMVEISDGGNAVAVKPVGPGEGEPPALEDQGCHGQARAEVYGDDGGMVMGPDMSEFEGLFEDLEALRQRIESDPRMVEATEAWAACMAEAGYGDFDATTDPEDSVMQQMSELYGWDDQAPEDDVSAGGPSVSIGGGPEDVDVDEEALAELQEHEIALATADYECEQQEYADVRQEVAWGFEEDFVEEHRAELERYRDAMAEGPAGRAGGVG</sequence>
<evidence type="ECO:0000256" key="1">
    <source>
        <dbReference type="SAM" id="MobiDB-lite"/>
    </source>
</evidence>
<accession>A0A418KXY9</accession>
<reference evidence="3 4" key="1">
    <citation type="submission" date="2018-09" db="EMBL/GenBank/DDBJ databases">
        <title>Isolation, diversity and antifungal activity of actinobacteria from wheat.</title>
        <authorList>
            <person name="Han C."/>
        </authorList>
    </citation>
    <scope>NUCLEOTIDE SEQUENCE [LARGE SCALE GENOMIC DNA]</scope>
    <source>
        <strain evidence="3 4">NEAU-YY265</strain>
    </source>
</reference>
<feature type="signal peptide" evidence="2">
    <location>
        <begin position="1"/>
        <end position="25"/>
    </location>
</feature>
<keyword evidence="2" id="KW-0732">Signal</keyword>
<keyword evidence="4" id="KW-1185">Reference proteome</keyword>
<proteinExistence type="predicted"/>
<dbReference type="PROSITE" id="PS51257">
    <property type="entry name" value="PROKAR_LIPOPROTEIN"/>
    <property type="match status" value="1"/>
</dbReference>
<dbReference type="Proteomes" id="UP000284057">
    <property type="component" value="Unassembled WGS sequence"/>
</dbReference>
<comment type="caution">
    <text evidence="3">The sequence shown here is derived from an EMBL/GenBank/DDBJ whole genome shotgun (WGS) entry which is preliminary data.</text>
</comment>
<feature type="compositionally biased region" description="Polar residues" evidence="1">
    <location>
        <begin position="35"/>
        <end position="44"/>
    </location>
</feature>
<name>A0A418KXY9_9ACTN</name>
<organism evidence="3 4">
    <name type="scientific">Jiangella rhizosphaerae</name>
    <dbReference type="NCBI Taxonomy" id="2293569"/>
    <lineage>
        <taxon>Bacteria</taxon>
        <taxon>Bacillati</taxon>
        <taxon>Actinomycetota</taxon>
        <taxon>Actinomycetes</taxon>
        <taxon>Jiangellales</taxon>
        <taxon>Jiangellaceae</taxon>
        <taxon>Jiangella</taxon>
    </lineage>
</organism>
<evidence type="ECO:0000313" key="4">
    <source>
        <dbReference type="Proteomes" id="UP000284057"/>
    </source>
</evidence>
<protein>
    <submittedName>
        <fullName evidence="3">Uncharacterized protein</fullName>
    </submittedName>
</protein>
<gene>
    <name evidence="3" type="ORF">DY240_02200</name>
</gene>
<feature type="region of interest" description="Disordered" evidence="1">
    <location>
        <begin position="27"/>
        <end position="73"/>
    </location>
</feature>